<dbReference type="Pfam" id="PF00842">
    <property type="entry name" value="Ala_racemase_C"/>
    <property type="match status" value="1"/>
</dbReference>
<feature type="binding site" evidence="4 6">
    <location>
        <position position="138"/>
    </location>
    <ligand>
        <name>substrate</name>
    </ligand>
</feature>
<dbReference type="InterPro" id="IPR029066">
    <property type="entry name" value="PLP-binding_barrel"/>
</dbReference>
<reference evidence="8" key="1">
    <citation type="submission" date="2016-02" db="EMBL/GenBank/DDBJ databases">
        <title>Genome sequence of Bacillus trypoxylicola KCTC 13244(T).</title>
        <authorList>
            <person name="Jeong H."/>
            <person name="Park S.-H."/>
            <person name="Choi S.-K."/>
        </authorList>
    </citation>
    <scope>NUCLEOTIDE SEQUENCE [LARGE SCALE GENOMIC DNA]</scope>
    <source>
        <strain evidence="8">KCTC 13244</strain>
    </source>
</reference>
<evidence type="ECO:0000256" key="3">
    <source>
        <dbReference type="ARBA" id="ARBA00023235"/>
    </source>
</evidence>
<comment type="function">
    <text evidence="4">Catalyzes the interconversion of L-alanine and D-alanine. May also act on other amino acids.</text>
</comment>
<name>A0A161Q1Z9_9BACI</name>
<comment type="caution">
    <text evidence="8">The sequence shown here is derived from an EMBL/GenBank/DDBJ whole genome shotgun (WGS) entry which is preliminary data.</text>
</comment>
<evidence type="ECO:0000259" key="7">
    <source>
        <dbReference type="SMART" id="SM01005"/>
    </source>
</evidence>
<dbReference type="FunFam" id="3.20.20.10:FF:000002">
    <property type="entry name" value="Alanine racemase"/>
    <property type="match status" value="1"/>
</dbReference>
<dbReference type="EMBL" id="LTAO01000023">
    <property type="protein sequence ID" value="KYG29543.1"/>
    <property type="molecule type" value="Genomic_DNA"/>
</dbReference>
<evidence type="ECO:0000256" key="5">
    <source>
        <dbReference type="PIRSR" id="PIRSR600821-50"/>
    </source>
</evidence>
<dbReference type="PRINTS" id="PR00992">
    <property type="entry name" value="ALARACEMASE"/>
</dbReference>
<dbReference type="UniPathway" id="UPA00042">
    <property type="reaction ID" value="UER00497"/>
</dbReference>
<protein>
    <recommendedName>
        <fullName evidence="4">Alanine racemase</fullName>
        <ecNumber evidence="4">5.1.1.1</ecNumber>
    </recommendedName>
</protein>
<dbReference type="EC" id="5.1.1.1" evidence="4"/>
<dbReference type="SUPFAM" id="SSF50621">
    <property type="entry name" value="Alanine racemase C-terminal domain-like"/>
    <property type="match status" value="1"/>
</dbReference>
<dbReference type="SMART" id="SM01005">
    <property type="entry name" value="Ala_racemase_C"/>
    <property type="match status" value="1"/>
</dbReference>
<dbReference type="PROSITE" id="PS00395">
    <property type="entry name" value="ALANINE_RACEMASE"/>
    <property type="match status" value="1"/>
</dbReference>
<dbReference type="GO" id="GO:0030170">
    <property type="term" value="F:pyridoxal phosphate binding"/>
    <property type="evidence" value="ECO:0007669"/>
    <property type="project" value="UniProtKB-UniRule"/>
</dbReference>
<evidence type="ECO:0000313" key="9">
    <source>
        <dbReference type="Proteomes" id="UP000075806"/>
    </source>
</evidence>
<gene>
    <name evidence="8" type="ORF">AZF04_08465</name>
</gene>
<dbReference type="NCBIfam" id="TIGR00492">
    <property type="entry name" value="alr"/>
    <property type="match status" value="1"/>
</dbReference>
<dbReference type="InterPro" id="IPR009006">
    <property type="entry name" value="Ala_racemase/Decarboxylase_C"/>
</dbReference>
<comment type="similarity">
    <text evidence="4">Belongs to the alanine racemase family.</text>
</comment>
<evidence type="ECO:0000256" key="1">
    <source>
        <dbReference type="ARBA" id="ARBA00001933"/>
    </source>
</evidence>
<organism evidence="8 9">
    <name type="scientific">Alkalihalobacillus trypoxylicola</name>
    <dbReference type="NCBI Taxonomy" id="519424"/>
    <lineage>
        <taxon>Bacteria</taxon>
        <taxon>Bacillati</taxon>
        <taxon>Bacillota</taxon>
        <taxon>Bacilli</taxon>
        <taxon>Bacillales</taxon>
        <taxon>Bacillaceae</taxon>
        <taxon>Alkalihalobacillus</taxon>
    </lineage>
</organism>
<feature type="active site" description="Proton acceptor; specific for D-alanine" evidence="4">
    <location>
        <position position="37"/>
    </location>
</feature>
<keyword evidence="2 4" id="KW-0663">Pyridoxal phosphate</keyword>
<evidence type="ECO:0000256" key="6">
    <source>
        <dbReference type="PIRSR" id="PIRSR600821-52"/>
    </source>
</evidence>
<evidence type="ECO:0000313" key="8">
    <source>
        <dbReference type="EMBL" id="KYG29543.1"/>
    </source>
</evidence>
<evidence type="ECO:0000256" key="2">
    <source>
        <dbReference type="ARBA" id="ARBA00022898"/>
    </source>
</evidence>
<dbReference type="PANTHER" id="PTHR30511:SF0">
    <property type="entry name" value="ALANINE RACEMASE, CATABOLIC-RELATED"/>
    <property type="match status" value="1"/>
</dbReference>
<dbReference type="RefSeq" id="WP_061949339.1">
    <property type="nucleotide sequence ID" value="NZ_LTAO01000023.1"/>
</dbReference>
<accession>A0A161Q1Z9</accession>
<dbReference type="InterPro" id="IPR020622">
    <property type="entry name" value="Ala_racemase_pyridoxalP-BS"/>
</dbReference>
<dbReference type="Pfam" id="PF01168">
    <property type="entry name" value="Ala_racemase_N"/>
    <property type="match status" value="1"/>
</dbReference>
<feature type="active site" description="Proton acceptor; specific for L-alanine" evidence="4">
    <location>
        <position position="265"/>
    </location>
</feature>
<keyword evidence="3 4" id="KW-0413">Isomerase</keyword>
<dbReference type="STRING" id="519424.AZF04_08465"/>
<comment type="catalytic activity">
    <reaction evidence="4">
        <text>L-alanine = D-alanine</text>
        <dbReference type="Rhea" id="RHEA:20249"/>
        <dbReference type="ChEBI" id="CHEBI:57416"/>
        <dbReference type="ChEBI" id="CHEBI:57972"/>
        <dbReference type="EC" id="5.1.1.1"/>
    </reaction>
</comment>
<dbReference type="AlphaFoldDB" id="A0A161Q1Z9"/>
<dbReference type="GO" id="GO:0008784">
    <property type="term" value="F:alanine racemase activity"/>
    <property type="evidence" value="ECO:0007669"/>
    <property type="project" value="UniProtKB-UniRule"/>
</dbReference>
<dbReference type="GO" id="GO:0030632">
    <property type="term" value="P:D-alanine biosynthetic process"/>
    <property type="evidence" value="ECO:0007669"/>
    <property type="project" value="UniProtKB-UniRule"/>
</dbReference>
<dbReference type="InterPro" id="IPR011079">
    <property type="entry name" value="Ala_racemase_C"/>
</dbReference>
<dbReference type="SUPFAM" id="SSF51419">
    <property type="entry name" value="PLP-binding barrel"/>
    <property type="match status" value="1"/>
</dbReference>
<dbReference type="Proteomes" id="UP000075806">
    <property type="component" value="Unassembled WGS sequence"/>
</dbReference>
<dbReference type="Gene3D" id="3.20.20.10">
    <property type="entry name" value="Alanine racemase"/>
    <property type="match status" value="1"/>
</dbReference>
<evidence type="ECO:0000256" key="4">
    <source>
        <dbReference type="HAMAP-Rule" id="MF_01201"/>
    </source>
</evidence>
<dbReference type="InterPro" id="IPR000821">
    <property type="entry name" value="Ala_racemase"/>
</dbReference>
<dbReference type="InterPro" id="IPR001608">
    <property type="entry name" value="Ala_racemase_N"/>
</dbReference>
<dbReference type="Gene3D" id="2.40.37.10">
    <property type="entry name" value="Lyase, Ornithine Decarboxylase, Chain A, domain 1"/>
    <property type="match status" value="1"/>
</dbReference>
<feature type="modified residue" description="N6-(pyridoxal phosphate)lysine" evidence="4 5">
    <location>
        <position position="37"/>
    </location>
</feature>
<keyword evidence="9" id="KW-1185">Reference proteome</keyword>
<comment type="pathway">
    <text evidence="4">Amino-acid biosynthesis; D-alanine biosynthesis; D-alanine from L-alanine: step 1/1.</text>
</comment>
<proteinExistence type="inferred from homology"/>
<sequence length="390" mass="43899">MRNARAWAPVSLSNLKHNLSIIQEIIPSQTQIMAVIKADAYGHGIKEVSEQLYLLGVKAFAVATLDEGMEVRKTLLLHDDIEILILGRTDCFDANLLEKYRLTQTLSSHSYALELERYATEHSLTIDAHLKIDTGMHRLGYDWDQIDIIKQTFYLKHIKIKGIYSHLSRADSFTQEDVDWTHQQIDRFNDCLVELKDYPYGKTHLQNSGGIINYSHLQYDYVRPGIMLYGSPSGETHSIGLKPTVQLKATIASIKQVNVNQSIGYGRSYISKKPMKIASVTIGYADGYPRSLSGQNAPVLVNGQMASLIGNVCMDQIIIDVTHIKSVNEGDIVTLIGEDQQQSISIADLANLAQTITNDLLCQFSLRVQRLYTSDSWKDVQRFAQENFNC</sequence>
<dbReference type="PANTHER" id="PTHR30511">
    <property type="entry name" value="ALANINE RACEMASE"/>
    <property type="match status" value="1"/>
</dbReference>
<feature type="domain" description="Alanine racemase C-terminal" evidence="7">
    <location>
        <begin position="244"/>
        <end position="373"/>
    </location>
</feature>
<feature type="binding site" evidence="4 6">
    <location>
        <position position="314"/>
    </location>
    <ligand>
        <name>substrate</name>
    </ligand>
</feature>
<dbReference type="OrthoDB" id="9813814at2"/>
<dbReference type="HAMAP" id="MF_01201">
    <property type="entry name" value="Ala_racemase"/>
    <property type="match status" value="1"/>
</dbReference>
<dbReference type="GO" id="GO:0005829">
    <property type="term" value="C:cytosol"/>
    <property type="evidence" value="ECO:0007669"/>
    <property type="project" value="TreeGrafter"/>
</dbReference>
<comment type="cofactor">
    <cofactor evidence="1 4 5">
        <name>pyridoxal 5'-phosphate</name>
        <dbReference type="ChEBI" id="CHEBI:597326"/>
    </cofactor>
</comment>